<dbReference type="AlphaFoldDB" id="A0A1Y1T144"/>
<sequence length="946" mass="107094">MNKVFINFLSVFVVMLCMGVFTVKAQENQDSIVTVLANKAPGDLVNVAFDTQEKKDVLGAISSVDIDNLLDKNYQTYALDGIRSFVGGYTGNIWGQSPLVLVDGIPRDASNLNATEVASVTVLKGANAVVLYGSRAAKGVILITTKRGKEQALTIQTRANTGFFVPKSYPNYLDAPSYMTLYNEASDNDGIARIYSDETIYNTASGTRPYRYPDVDYFSSEFLRETYNRSDATVEVFGGDEKTQYYTNLGMSYNNDIIKYGEQGNNSDLNFRVRGNVDMQLTSWLSANADAYVRFDNNYIGRGDFWGQSSYMRPNWFTPLIPISSLDSENTALQNIIDNSNNIIDGEYLLGGNNAVQTNAFADMLAAGYIRYKSRVFQYKVSAIADLSNTIKGLSFKNTFSIDYSNYYSEAFRENYATYQPTWANMNGVDRIISLTSYGDDTNSTNEYLGDSRYEQTTSFYSQLNYERVFNEVHNITGNLIGWGYQSRNSVDSGHEGSDYHSTNNTNLGIQAAYNYADKYYVDFSGAVVHSAKLPKGNRIALSPTFTVGWRLSDENFLKNSSFINNLKITASYANLNQDIDITDYYMYQGYYDDSGWYRWRDNTMGGATVLSERGSNPNLGFVKREEYRVGLDGAFLDEKLILNVNYFNQATDGLLTQGANTIYPSYYRRWDYSYLPYINFNEDMRTGVDFSVSHNNKLGNFEYELGVVGMIYNSEAVVRDEVYQDEYQNREGKPLDASFGYISEGFFVDQADIDSHANQTFGDVLPGDLKYRDVNGDGIVDTRDQVDLGRSGSPFTYGVNLTLKYKDWTLFAMGQGQSGAIGYKNSPYFWVYGNRKYSEHVLGRWTPETANSATYPRLTTTSNTNNFRNSTFWRFDNNRFDLTKVQLTYDFPDTLFNDRSLLSEFSLYVSGQYLLTVSKEREMMEMNVGIAPQYRFYNLGLKAAF</sequence>
<dbReference type="Pfam" id="PF07715">
    <property type="entry name" value="Plug"/>
    <property type="match status" value="1"/>
</dbReference>
<reference evidence="3 4" key="1">
    <citation type="submission" date="2013-04" db="EMBL/GenBank/DDBJ databases">
        <title>Zunongwangia sp. 22II14-10F7 Genome Sequencing.</title>
        <authorList>
            <person name="Lai Q."/>
            <person name="Shao Z."/>
        </authorList>
    </citation>
    <scope>NUCLEOTIDE SEQUENCE [LARGE SCALE GENOMIC DNA]</scope>
    <source>
        <strain evidence="3 4">22II14-10F7</strain>
    </source>
</reference>
<dbReference type="EMBL" id="ARYN01000013">
    <property type="protein sequence ID" value="ORL44751.1"/>
    <property type="molecule type" value="Genomic_DNA"/>
</dbReference>
<accession>A0A1Y1T144</accession>
<dbReference type="Gene3D" id="2.170.130.10">
    <property type="entry name" value="TonB-dependent receptor, plug domain"/>
    <property type="match status" value="1"/>
</dbReference>
<feature type="chain" id="PRO_5013095900" evidence="1">
    <location>
        <begin position="26"/>
        <end position="946"/>
    </location>
</feature>
<organism evidence="3 4">
    <name type="scientific">Zunongwangia atlantica 22II14-10F7</name>
    <dbReference type="NCBI Taxonomy" id="1185767"/>
    <lineage>
        <taxon>Bacteria</taxon>
        <taxon>Pseudomonadati</taxon>
        <taxon>Bacteroidota</taxon>
        <taxon>Flavobacteriia</taxon>
        <taxon>Flavobacteriales</taxon>
        <taxon>Flavobacteriaceae</taxon>
        <taxon>Zunongwangia</taxon>
    </lineage>
</organism>
<name>A0A1Y1T144_9FLAO</name>
<proteinExistence type="predicted"/>
<dbReference type="InterPro" id="IPR037066">
    <property type="entry name" value="Plug_dom_sf"/>
</dbReference>
<keyword evidence="4" id="KW-1185">Reference proteome</keyword>
<dbReference type="OrthoDB" id="9768177at2"/>
<evidence type="ECO:0000256" key="1">
    <source>
        <dbReference type="SAM" id="SignalP"/>
    </source>
</evidence>
<feature type="domain" description="TonB-dependent receptor plug" evidence="2">
    <location>
        <begin position="55"/>
        <end position="140"/>
    </location>
</feature>
<dbReference type="InterPro" id="IPR023996">
    <property type="entry name" value="TonB-dep_OMP_SusC/RagA"/>
</dbReference>
<protein>
    <submittedName>
        <fullName evidence="3">TonB-dependent receptor plug</fullName>
    </submittedName>
</protein>
<dbReference type="SUPFAM" id="SSF56935">
    <property type="entry name" value="Porins"/>
    <property type="match status" value="1"/>
</dbReference>
<dbReference type="Proteomes" id="UP000192746">
    <property type="component" value="Unassembled WGS sequence"/>
</dbReference>
<dbReference type="InterPro" id="IPR012910">
    <property type="entry name" value="Plug_dom"/>
</dbReference>
<dbReference type="NCBIfam" id="TIGR04056">
    <property type="entry name" value="OMP_RagA_SusC"/>
    <property type="match status" value="1"/>
</dbReference>
<evidence type="ECO:0000259" key="2">
    <source>
        <dbReference type="Pfam" id="PF07715"/>
    </source>
</evidence>
<gene>
    <name evidence="3" type="ORF">IIF7_14604</name>
</gene>
<dbReference type="RefSeq" id="WP_084842442.1">
    <property type="nucleotide sequence ID" value="NZ_ARYN01000013.1"/>
</dbReference>
<evidence type="ECO:0000313" key="3">
    <source>
        <dbReference type="EMBL" id="ORL44751.1"/>
    </source>
</evidence>
<feature type="signal peptide" evidence="1">
    <location>
        <begin position="1"/>
        <end position="25"/>
    </location>
</feature>
<keyword evidence="1" id="KW-0732">Signal</keyword>
<comment type="caution">
    <text evidence="3">The sequence shown here is derived from an EMBL/GenBank/DDBJ whole genome shotgun (WGS) entry which is preliminary data.</text>
</comment>
<keyword evidence="3" id="KW-0675">Receptor</keyword>
<dbReference type="STRING" id="1185767.IIF7_14604"/>
<evidence type="ECO:0000313" key="4">
    <source>
        <dbReference type="Proteomes" id="UP000192746"/>
    </source>
</evidence>